<dbReference type="EMBL" id="CAJFCW020000006">
    <property type="protein sequence ID" value="CAG9128490.1"/>
    <property type="molecule type" value="Genomic_DNA"/>
</dbReference>
<protein>
    <submittedName>
        <fullName evidence="2">Uncharacterized protein</fullName>
    </submittedName>
</protein>
<dbReference type="AlphaFoldDB" id="A0A811LRV3"/>
<evidence type="ECO:0000313" key="3">
    <source>
        <dbReference type="Proteomes" id="UP000614601"/>
    </source>
</evidence>
<keyword evidence="3" id="KW-1185">Reference proteome</keyword>
<feature type="transmembrane region" description="Helical" evidence="1">
    <location>
        <begin position="12"/>
        <end position="33"/>
    </location>
</feature>
<keyword evidence="1" id="KW-0812">Transmembrane</keyword>
<evidence type="ECO:0000256" key="1">
    <source>
        <dbReference type="SAM" id="Phobius"/>
    </source>
</evidence>
<dbReference type="Proteomes" id="UP000783686">
    <property type="component" value="Unassembled WGS sequence"/>
</dbReference>
<sequence>MCSPELCRTLNILHYFVVSWIVLGIIIPTAMLYKKHLDPIVYPPLVMTISALIYMAYCILCTKPVKRNQPEMRYVYLDTRDRDINGGQFNHQLIPLHVDTQV</sequence>
<name>A0A811LRV3_9BILA</name>
<dbReference type="Proteomes" id="UP000614601">
    <property type="component" value="Unassembled WGS sequence"/>
</dbReference>
<evidence type="ECO:0000313" key="2">
    <source>
        <dbReference type="EMBL" id="CAD5231165.1"/>
    </source>
</evidence>
<keyword evidence="1" id="KW-0472">Membrane</keyword>
<organism evidence="2 3">
    <name type="scientific">Bursaphelenchus okinawaensis</name>
    <dbReference type="NCBI Taxonomy" id="465554"/>
    <lineage>
        <taxon>Eukaryota</taxon>
        <taxon>Metazoa</taxon>
        <taxon>Ecdysozoa</taxon>
        <taxon>Nematoda</taxon>
        <taxon>Chromadorea</taxon>
        <taxon>Rhabditida</taxon>
        <taxon>Tylenchina</taxon>
        <taxon>Tylenchomorpha</taxon>
        <taxon>Aphelenchoidea</taxon>
        <taxon>Aphelenchoididae</taxon>
        <taxon>Bursaphelenchus</taxon>
    </lineage>
</organism>
<proteinExistence type="predicted"/>
<comment type="caution">
    <text evidence="2">The sequence shown here is derived from an EMBL/GenBank/DDBJ whole genome shotgun (WGS) entry which is preliminary data.</text>
</comment>
<feature type="transmembrane region" description="Helical" evidence="1">
    <location>
        <begin position="39"/>
        <end position="60"/>
    </location>
</feature>
<accession>A0A811LRV3</accession>
<keyword evidence="1" id="KW-1133">Transmembrane helix</keyword>
<reference evidence="2" key="1">
    <citation type="submission" date="2020-09" db="EMBL/GenBank/DDBJ databases">
        <authorList>
            <person name="Kikuchi T."/>
        </authorList>
    </citation>
    <scope>NUCLEOTIDE SEQUENCE</scope>
    <source>
        <strain evidence="2">SH1</strain>
    </source>
</reference>
<dbReference type="EMBL" id="CAJFDH010000006">
    <property type="protein sequence ID" value="CAD5231165.1"/>
    <property type="molecule type" value="Genomic_DNA"/>
</dbReference>
<gene>
    <name evidence="2" type="ORF">BOKJ2_LOCUS14505</name>
</gene>